<feature type="region of interest" description="Disordered" evidence="1">
    <location>
        <begin position="56"/>
        <end position="97"/>
    </location>
</feature>
<reference evidence="2" key="1">
    <citation type="submission" date="2009-11" db="EMBL/GenBank/DDBJ databases">
        <authorList>
            <consortium name="The Broad Institute Genome Sequencing Platform"/>
            <person name="Ward D."/>
            <person name="Feldgarden M."/>
            <person name="Earl A."/>
            <person name="Young S.K."/>
            <person name="Zeng Q."/>
            <person name="Koehrsen M."/>
            <person name="Alvarado L."/>
            <person name="Berlin A."/>
            <person name="Bochicchio J."/>
            <person name="Borenstein D."/>
            <person name="Chapman S.B."/>
            <person name="Chen Z."/>
            <person name="Engels R."/>
            <person name="Freedman E."/>
            <person name="Gellesch M."/>
            <person name="Goldberg J."/>
            <person name="Griggs A."/>
            <person name="Gujja S."/>
            <person name="Heilman E."/>
            <person name="Heiman D."/>
            <person name="Hepburn T."/>
            <person name="Howarth C."/>
            <person name="Jen D."/>
            <person name="Larson L."/>
            <person name="Lewis B."/>
            <person name="Mehta T."/>
            <person name="Park D."/>
            <person name="Pearson M."/>
            <person name="Roberts A."/>
            <person name="Saif S."/>
            <person name="Shea T."/>
            <person name="Shenoy N."/>
            <person name="Sisk P."/>
            <person name="Stolte C."/>
            <person name="Sykes S."/>
            <person name="Thomson T."/>
            <person name="Walk T."/>
            <person name="White J."/>
            <person name="Yandava C."/>
            <person name="Izard J."/>
            <person name="Baranova O.V."/>
            <person name="Blanton J.M."/>
            <person name="Tanner A.C."/>
            <person name="Dewhirst F.E."/>
            <person name="Haas B."/>
            <person name="Nusbaum C."/>
            <person name="Birren B."/>
        </authorList>
    </citation>
    <scope>NUCLEOTIDE SEQUENCE [LARGE SCALE GENOMIC DNA]</scope>
    <source>
        <strain evidence="2">1-1 BBBD Race 1</strain>
    </source>
</reference>
<feature type="region of interest" description="Disordered" evidence="1">
    <location>
        <begin position="1"/>
        <end position="24"/>
    </location>
</feature>
<evidence type="ECO:0000313" key="4">
    <source>
        <dbReference type="Proteomes" id="UP000005240"/>
    </source>
</evidence>
<evidence type="ECO:0000313" key="3">
    <source>
        <dbReference type="EnsemblFungi" id="PTTG_03591-t43_1-p1"/>
    </source>
</evidence>
<dbReference type="VEuPathDB" id="FungiDB:PTTG_03591"/>
<reference evidence="3" key="4">
    <citation type="submission" date="2025-05" db="UniProtKB">
        <authorList>
            <consortium name="EnsemblFungi"/>
        </authorList>
    </citation>
    <scope>IDENTIFICATION</scope>
    <source>
        <strain evidence="3">isolate 1-1 / race 1 (BBBD)</strain>
    </source>
</reference>
<reference evidence="3 4" key="3">
    <citation type="journal article" date="2017" name="G3 (Bethesda)">
        <title>Comparative analysis highlights variable genome content of wheat rusts and divergence of the mating loci.</title>
        <authorList>
            <person name="Cuomo C.A."/>
            <person name="Bakkeren G."/>
            <person name="Khalil H.B."/>
            <person name="Panwar V."/>
            <person name="Joly D."/>
            <person name="Linning R."/>
            <person name="Sakthikumar S."/>
            <person name="Song X."/>
            <person name="Adiconis X."/>
            <person name="Fan L."/>
            <person name="Goldberg J.M."/>
            <person name="Levin J.Z."/>
            <person name="Young S."/>
            <person name="Zeng Q."/>
            <person name="Anikster Y."/>
            <person name="Bruce M."/>
            <person name="Wang M."/>
            <person name="Yin C."/>
            <person name="McCallum B."/>
            <person name="Szabo L.J."/>
            <person name="Hulbert S."/>
            <person name="Chen X."/>
            <person name="Fellers J.P."/>
        </authorList>
    </citation>
    <scope>NUCLEOTIDE SEQUENCE</scope>
    <source>
        <strain evidence="3">isolate 1-1 / race 1 (BBBD)</strain>
        <strain evidence="4">Isolate 1-1 / race 1 (BBBD)</strain>
    </source>
</reference>
<gene>
    <name evidence="2" type="ORF">PTTG_03591</name>
</gene>
<protein>
    <submittedName>
        <fullName evidence="2 3">Uncharacterized protein</fullName>
    </submittedName>
</protein>
<sequence>MGSNPEDGSISPSDYSKWFHHPITPPSKQHVPGLFDGTAHLVKTQNRRRAAFIRSQQAAGATIDPSLLASQPEPHGPGYEFYSQEPSPVLTQPNQNL</sequence>
<organism evidence="2">
    <name type="scientific">Puccinia triticina (isolate 1-1 / race 1 (BBBD))</name>
    <name type="common">Brown leaf rust fungus</name>
    <dbReference type="NCBI Taxonomy" id="630390"/>
    <lineage>
        <taxon>Eukaryota</taxon>
        <taxon>Fungi</taxon>
        <taxon>Dikarya</taxon>
        <taxon>Basidiomycota</taxon>
        <taxon>Pucciniomycotina</taxon>
        <taxon>Pucciniomycetes</taxon>
        <taxon>Pucciniales</taxon>
        <taxon>Pucciniaceae</taxon>
        <taxon>Puccinia</taxon>
    </lineage>
</organism>
<name>A0A180G359_PUCT1</name>
<feature type="non-terminal residue" evidence="2">
    <location>
        <position position="97"/>
    </location>
</feature>
<evidence type="ECO:0000313" key="2">
    <source>
        <dbReference type="EMBL" id="OAV87135.1"/>
    </source>
</evidence>
<feature type="compositionally biased region" description="Polar residues" evidence="1">
    <location>
        <begin position="84"/>
        <end position="97"/>
    </location>
</feature>
<keyword evidence="4" id="KW-1185">Reference proteome</keyword>
<evidence type="ECO:0000256" key="1">
    <source>
        <dbReference type="SAM" id="MobiDB-lite"/>
    </source>
</evidence>
<dbReference type="AlphaFoldDB" id="A0A180G359"/>
<proteinExistence type="predicted"/>
<reference evidence="2" key="2">
    <citation type="submission" date="2016-05" db="EMBL/GenBank/DDBJ databases">
        <title>Comparative analysis highlights variable genome content of wheat rusts and divergence of the mating loci.</title>
        <authorList>
            <person name="Cuomo C.A."/>
            <person name="Bakkeren G."/>
            <person name="Szabo L."/>
            <person name="Khalil H."/>
            <person name="Joly D."/>
            <person name="Goldberg J."/>
            <person name="Young S."/>
            <person name="Zeng Q."/>
            <person name="Fellers J."/>
        </authorList>
    </citation>
    <scope>NUCLEOTIDE SEQUENCE [LARGE SCALE GENOMIC DNA]</scope>
    <source>
        <strain evidence="2">1-1 BBBD Race 1</strain>
    </source>
</reference>
<accession>A0A180G359</accession>
<dbReference type="EnsemblFungi" id="PTTG_03591-t43_1">
    <property type="protein sequence ID" value="PTTG_03591-t43_1-p1"/>
    <property type="gene ID" value="PTTG_03591"/>
</dbReference>
<dbReference type="Proteomes" id="UP000005240">
    <property type="component" value="Unassembled WGS sequence"/>
</dbReference>
<dbReference type="EMBL" id="ADAS02000570">
    <property type="protein sequence ID" value="OAV87135.1"/>
    <property type="molecule type" value="Genomic_DNA"/>
</dbReference>